<evidence type="ECO:0000259" key="1">
    <source>
        <dbReference type="Pfam" id="PF13966"/>
    </source>
</evidence>
<organism evidence="2">
    <name type="scientific">Fagus sylvatica</name>
    <name type="common">Beechnut</name>
    <dbReference type="NCBI Taxonomy" id="28930"/>
    <lineage>
        <taxon>Eukaryota</taxon>
        <taxon>Viridiplantae</taxon>
        <taxon>Streptophyta</taxon>
        <taxon>Embryophyta</taxon>
        <taxon>Tracheophyta</taxon>
        <taxon>Spermatophyta</taxon>
        <taxon>Magnoliopsida</taxon>
        <taxon>eudicotyledons</taxon>
        <taxon>Gunneridae</taxon>
        <taxon>Pentapetalae</taxon>
        <taxon>rosids</taxon>
        <taxon>fabids</taxon>
        <taxon>Fagales</taxon>
        <taxon>Fagaceae</taxon>
        <taxon>Fagus</taxon>
    </lineage>
</organism>
<dbReference type="AlphaFoldDB" id="A0A2N9F0R1"/>
<protein>
    <recommendedName>
        <fullName evidence="1">Reverse transcriptase zinc-binding domain-containing protein</fullName>
    </recommendedName>
</protein>
<proteinExistence type="predicted"/>
<reference evidence="2" key="1">
    <citation type="submission" date="2018-02" db="EMBL/GenBank/DDBJ databases">
        <authorList>
            <person name="Cohen D.B."/>
            <person name="Kent A.D."/>
        </authorList>
    </citation>
    <scope>NUCLEOTIDE SEQUENCE</scope>
</reference>
<accession>A0A2N9F0R1</accession>
<dbReference type="EMBL" id="OIVN01000449">
    <property type="protein sequence ID" value="SPC80459.1"/>
    <property type="molecule type" value="Genomic_DNA"/>
</dbReference>
<dbReference type="Pfam" id="PF13966">
    <property type="entry name" value="zf-RVT"/>
    <property type="match status" value="1"/>
</dbReference>
<feature type="domain" description="Reverse transcriptase zinc-binding" evidence="1">
    <location>
        <begin position="92"/>
        <end position="175"/>
    </location>
</feature>
<sequence length="256" mass="30615">MDVESLERDHGGGEAFYTYIHFDVGKGDTVRFWHDRRISGGEDCDWHIRFGRAFNDWEIEEVASFFQLLQVKSPTRVDVDKMRWDLKKNEAFDIRSYYLALRGSENISFPWKGIWGVKAPRRIAFFVWTASWGRILTCDNLRRRGIILVWWCWMCRCSGETMDHLLLHCPVAREIRSYVFQLFGVEWVTSGCVMEMVAGWRNWFGKHYSEVWNLVPHCVMWSIWRERNSRTFEDLEHSVDQIIEFCMRSLFDWAKA</sequence>
<name>A0A2N9F0R1_FAGSY</name>
<evidence type="ECO:0000313" key="2">
    <source>
        <dbReference type="EMBL" id="SPC80459.1"/>
    </source>
</evidence>
<gene>
    <name evidence="2" type="ORF">FSB_LOCUS8341</name>
</gene>
<dbReference type="InterPro" id="IPR026960">
    <property type="entry name" value="RVT-Znf"/>
</dbReference>